<dbReference type="Pfam" id="PF22244">
    <property type="entry name" value="GCE_fung"/>
    <property type="match status" value="1"/>
</dbReference>
<dbReference type="Proteomes" id="UP000183253">
    <property type="component" value="Unassembled WGS sequence"/>
</dbReference>
<evidence type="ECO:0000256" key="4">
    <source>
        <dbReference type="SAM" id="SignalP"/>
    </source>
</evidence>
<keyword evidence="2 4" id="KW-0732">Signal</keyword>
<protein>
    <recommendedName>
        <fullName evidence="5">4-O-methyl-glucuronoyl methylesterase-like domain-containing protein</fullName>
    </recommendedName>
</protein>
<evidence type="ECO:0000256" key="2">
    <source>
        <dbReference type="ARBA" id="ARBA00022729"/>
    </source>
</evidence>
<dbReference type="STRING" id="1033731.SAMN05444145_101116"/>
<feature type="domain" description="4-O-methyl-glucuronoyl methylesterase-like" evidence="5">
    <location>
        <begin position="224"/>
        <end position="371"/>
    </location>
</feature>
<dbReference type="RefSeq" id="WP_010258827.1">
    <property type="nucleotide sequence ID" value="NZ_CAEG01000001.1"/>
</dbReference>
<dbReference type="PANTHER" id="PTHR22946">
    <property type="entry name" value="DIENELACTONE HYDROLASE DOMAIN-CONTAINING PROTEIN-RELATED"/>
    <property type="match status" value="1"/>
</dbReference>
<evidence type="ECO:0000259" key="5">
    <source>
        <dbReference type="Pfam" id="PF22244"/>
    </source>
</evidence>
<dbReference type="InterPro" id="IPR054579">
    <property type="entry name" value="GCE-like_dom"/>
</dbReference>
<feature type="chain" id="PRO_5010299997" description="4-O-methyl-glucuronoyl methylesterase-like domain-containing protein" evidence="4">
    <location>
        <begin position="22"/>
        <end position="420"/>
    </location>
</feature>
<dbReference type="EMBL" id="FNRI01000001">
    <property type="protein sequence ID" value="SDZ94717.1"/>
    <property type="molecule type" value="Genomic_DNA"/>
</dbReference>
<evidence type="ECO:0000313" key="6">
    <source>
        <dbReference type="EMBL" id="SDZ94717.1"/>
    </source>
</evidence>
<keyword evidence="3" id="KW-0378">Hydrolase</keyword>
<accession>A0A1H3X5N8</accession>
<dbReference type="Gene3D" id="3.40.50.1820">
    <property type="entry name" value="alpha/beta hydrolase"/>
    <property type="match status" value="1"/>
</dbReference>
<dbReference type="SUPFAM" id="SSF53474">
    <property type="entry name" value="alpha/beta-Hydrolases"/>
    <property type="match status" value="1"/>
</dbReference>
<organism evidence="6 7">
    <name type="scientific">Alistipes timonensis JC136</name>
    <dbReference type="NCBI Taxonomy" id="1033731"/>
    <lineage>
        <taxon>Bacteria</taxon>
        <taxon>Pseudomonadati</taxon>
        <taxon>Bacteroidota</taxon>
        <taxon>Bacteroidia</taxon>
        <taxon>Bacteroidales</taxon>
        <taxon>Rikenellaceae</taxon>
        <taxon>Alistipes</taxon>
    </lineage>
</organism>
<keyword evidence="7" id="KW-1185">Reference proteome</keyword>
<name>A0A1H3X5N8_9BACT</name>
<dbReference type="InterPro" id="IPR029058">
    <property type="entry name" value="AB_hydrolase_fold"/>
</dbReference>
<dbReference type="OrthoDB" id="9809261at2"/>
<reference evidence="6 7" key="1">
    <citation type="submission" date="2016-10" db="EMBL/GenBank/DDBJ databases">
        <authorList>
            <person name="de Groot N.N."/>
        </authorList>
    </citation>
    <scope>NUCLEOTIDE SEQUENCE [LARGE SCALE GENOMIC DNA]</scope>
    <source>
        <strain evidence="6 7">DSM 25383</strain>
    </source>
</reference>
<gene>
    <name evidence="6" type="ORF">SAMN05444145_101116</name>
</gene>
<feature type="signal peptide" evidence="4">
    <location>
        <begin position="1"/>
        <end position="21"/>
    </location>
</feature>
<evidence type="ECO:0000256" key="1">
    <source>
        <dbReference type="ARBA" id="ARBA00022487"/>
    </source>
</evidence>
<dbReference type="AlphaFoldDB" id="A0A1H3X5N8"/>
<proteinExistence type="predicted"/>
<dbReference type="InterPro" id="IPR050261">
    <property type="entry name" value="FrsA_esterase"/>
</dbReference>
<sequence length="420" mass="46693">MTLLRTYALLLCCLGMSGVRAQEPAMNYDESRVPAYTLPDPLTMSDGRKVADAESWMSERRPELLALFESQVYGKAPGRPDGVHFEVLSEDRYALSNMATRKEIAVYFTDDEEHFMTLLLYVPNKRTDAVPVFLGLNFKGNHTICDDPLVTPSTLRTEPGKGPAEGFPRASAASRWPVEMLIANGYGLATVYRGDIDPDYDDGFQNGVHPLFYRDGQSRPAPDEWGTIAAWAWGLSRAMDYLETDEDVDPDRVAVIGHSRLGKAALWAGAVDTRFALIVSNDSGCGGAALARRRYAETVARINRLFPHWFCDNYKRYAGSEDALPVDQHELIALIAPRPVYIASAAEDKWADVKGEFLAGVHATPVYELFGSEGLYGTELPPADEPCMSGRIGYHVRSGGHDITLYDWRQFVKFADNYLK</sequence>
<evidence type="ECO:0000313" key="7">
    <source>
        <dbReference type="Proteomes" id="UP000183253"/>
    </source>
</evidence>
<dbReference type="GO" id="GO:0052689">
    <property type="term" value="F:carboxylic ester hydrolase activity"/>
    <property type="evidence" value="ECO:0007669"/>
    <property type="project" value="UniProtKB-KW"/>
</dbReference>
<evidence type="ECO:0000256" key="3">
    <source>
        <dbReference type="ARBA" id="ARBA00022801"/>
    </source>
</evidence>
<keyword evidence="1" id="KW-0719">Serine esterase</keyword>